<feature type="region of interest" description="Disordered" evidence="1">
    <location>
        <begin position="60"/>
        <end position="170"/>
    </location>
</feature>
<protein>
    <submittedName>
        <fullName evidence="3">Swi5-dependent recombination DNA repair protein 1 homolog</fullName>
    </submittedName>
</protein>
<accession>A0ABM0ZB98</accession>
<feature type="compositionally biased region" description="Low complexity" evidence="1">
    <location>
        <begin position="80"/>
        <end position="90"/>
    </location>
</feature>
<proteinExistence type="predicted"/>
<evidence type="ECO:0000313" key="2">
    <source>
        <dbReference type="Proteomes" id="UP000694864"/>
    </source>
</evidence>
<sequence>MYYSVLDDDSERILLSPAMFSGYAISERIFLIPAIFMGQESTGIRIYTAATFQSNSPKWTNASLKIPVPKPRSLKKQTKPKSSPSSPPTKIATHNPYDVLALPPSSPLLPNPPVSSPLPNPHPNPQPHPPSSSSQTDPISYMVIDSPSLNIQANSTGENPPPSGGPPLSQ</sequence>
<dbReference type="RefSeq" id="XP_010513147.1">
    <property type="nucleotide sequence ID" value="XM_010514845.1"/>
</dbReference>
<gene>
    <name evidence="3" type="primary">LOC104789099</name>
</gene>
<dbReference type="Proteomes" id="UP000694864">
    <property type="component" value="Chromosome 5"/>
</dbReference>
<organism evidence="2 3">
    <name type="scientific">Camelina sativa</name>
    <name type="common">False flax</name>
    <name type="synonym">Myagrum sativum</name>
    <dbReference type="NCBI Taxonomy" id="90675"/>
    <lineage>
        <taxon>Eukaryota</taxon>
        <taxon>Viridiplantae</taxon>
        <taxon>Streptophyta</taxon>
        <taxon>Embryophyta</taxon>
        <taxon>Tracheophyta</taxon>
        <taxon>Spermatophyta</taxon>
        <taxon>Magnoliopsida</taxon>
        <taxon>eudicotyledons</taxon>
        <taxon>Gunneridae</taxon>
        <taxon>Pentapetalae</taxon>
        <taxon>rosids</taxon>
        <taxon>malvids</taxon>
        <taxon>Brassicales</taxon>
        <taxon>Brassicaceae</taxon>
        <taxon>Camelineae</taxon>
        <taxon>Camelina</taxon>
    </lineage>
</organism>
<dbReference type="GeneID" id="104789099"/>
<feature type="compositionally biased region" description="Pro residues" evidence="1">
    <location>
        <begin position="104"/>
        <end position="130"/>
    </location>
</feature>
<keyword evidence="2" id="KW-1185">Reference proteome</keyword>
<evidence type="ECO:0000256" key="1">
    <source>
        <dbReference type="SAM" id="MobiDB-lite"/>
    </source>
</evidence>
<feature type="compositionally biased region" description="Polar residues" evidence="1">
    <location>
        <begin position="147"/>
        <end position="158"/>
    </location>
</feature>
<evidence type="ECO:0000313" key="3">
    <source>
        <dbReference type="RefSeq" id="XP_010513147.1"/>
    </source>
</evidence>
<reference evidence="2" key="1">
    <citation type="journal article" date="2014" name="Nat. Commun.">
        <title>The emerging biofuel crop Camelina sativa retains a highly undifferentiated hexaploid genome structure.</title>
        <authorList>
            <person name="Kagale S."/>
            <person name="Koh C."/>
            <person name="Nixon J."/>
            <person name="Bollina V."/>
            <person name="Clarke W.E."/>
            <person name="Tuteja R."/>
            <person name="Spillane C."/>
            <person name="Robinson S.J."/>
            <person name="Links M.G."/>
            <person name="Clarke C."/>
            <person name="Higgins E.E."/>
            <person name="Huebert T."/>
            <person name="Sharpe A.G."/>
            <person name="Parkin I.A."/>
        </authorList>
    </citation>
    <scope>NUCLEOTIDE SEQUENCE [LARGE SCALE GENOMIC DNA]</scope>
    <source>
        <strain evidence="2">cv. DH55</strain>
    </source>
</reference>
<reference evidence="3" key="2">
    <citation type="submission" date="2025-08" db="UniProtKB">
        <authorList>
            <consortium name="RefSeq"/>
        </authorList>
    </citation>
    <scope>IDENTIFICATION</scope>
    <source>
        <tissue evidence="3">Leaf</tissue>
    </source>
</reference>
<feature type="compositionally biased region" description="Pro residues" evidence="1">
    <location>
        <begin position="159"/>
        <end position="170"/>
    </location>
</feature>
<name>A0ABM0ZB98_CAMSA</name>